<protein>
    <submittedName>
        <fullName evidence="4">INT1</fullName>
    </submittedName>
</protein>
<evidence type="ECO:0000313" key="4">
    <source>
        <dbReference type="EMBL" id="AAR00228.1"/>
    </source>
</evidence>
<evidence type="ECO:0000256" key="1">
    <source>
        <dbReference type="ARBA" id="ARBA00022618"/>
    </source>
</evidence>
<dbReference type="InterPro" id="IPR011993">
    <property type="entry name" value="PH-like_dom_sf"/>
</dbReference>
<sequence length="1005" mass="115467">MSSKTVEKHENLELDLKSGEKVAYEESERANSPLSAFFYEVNRIRRGSDRKKRRDGNTGSYGLLISSYNLSKRDLSDIKSAAFFNRRYGVNCSTESLREGSGVYMRGDGMFSRTTVDSGQIFDESSSVKTSLDYDIYDGNNVYKVIDSPLKAPTIHNVEYREYYDKNLCIKESNNEVNIFENEVSKVPEKKSFFLKGARKSSSGKGSEKKSTLRSISLNLKNLITSIVSNNDSHANQAQIENKDEGKSLQKENEFSDPTVLKTENVLGGNLSNEKRDMTKSSFSEFYSRNLRKDIQSVEENEAIKMKEDVPKRFLEDEEKNKNKDVTVNVFKNSKNDYHMSKKNYQTYVSNDDQEIFNDDLKYKYNSEDVPYDDGIKNNAEKLKTNIEESSVYESDSEISQRLPSYCKLDAIDIGNFELNDFMIRKSSNISTKEISQFKSKIFEDEALNEKKINDSNTEQEEKSYIKSNDFSDKLTKADSNFEISHSDAEKYKPDNQPLNDNKNANIYQSTVNGDSNISISLPLLGDQLLSDFNVSLDDVSDAIDKVIEVRKVCIKLFNRNVFNCLAWLYYETECKYSHASSNDVCEKDTKRERYASPKIDDIYEKNEKHPVLKFDKTKNIVINKVPQDDSIGKKPDSGLLFIRVIEIENLDLPLPEDKTLRFCCTLDNGRHYITTPWIPFTKNAKINEEFELVANDDLEFTLTLRLDYQPSVDHKKKDFIFSRIFSSSKKQGALSSFNPPNCCLSNNGSFGRSYLSLKMFKDHAFGCPYTTTVSCMNEWTEKAVVKGRKRQILKVKSYIICQLKINAFYVPFVPGQAKETMPKSLSACVKDIKNAEWVSKLHYEGFLIQHGGDCLYRKRRYFRLSGLKLTSYHESSKSIRSNINLAKVKTILNDQQLSIDSKKMTRAVHTENNKQSSTLEGDNDYVLTQNGFCIKFFNGEIINFYADSEDEKARWVRVLDAVIKKANQVKPWCLYVLQKQKAMKRFPPKSALKKKKLSFLIYSN</sequence>
<dbReference type="SMART" id="SM00233">
    <property type="entry name" value="PH"/>
    <property type="match status" value="1"/>
</dbReference>
<dbReference type="AlphaFoldDB" id="Q6TGC5"/>
<dbReference type="SUPFAM" id="SSF50729">
    <property type="entry name" value="PH domain-like"/>
    <property type="match status" value="1"/>
</dbReference>
<dbReference type="InterPro" id="IPR052007">
    <property type="entry name" value="Bud4"/>
</dbReference>
<proteinExistence type="evidence at transcript level"/>
<evidence type="ECO:0000259" key="3">
    <source>
        <dbReference type="PROSITE" id="PS50003"/>
    </source>
</evidence>
<accession>Q6TGC5</accession>
<dbReference type="Gene3D" id="2.30.29.30">
    <property type="entry name" value="Pleckstrin-homology domain (PH domain)/Phosphotyrosine-binding domain (PTB)"/>
    <property type="match status" value="1"/>
</dbReference>
<dbReference type="PROSITE" id="PS50003">
    <property type="entry name" value="PH_DOMAIN"/>
    <property type="match status" value="1"/>
</dbReference>
<dbReference type="PANTHER" id="PTHR36100:SF1">
    <property type="entry name" value="BUD SITE SELECTION PROTEIN 4"/>
    <property type="match status" value="1"/>
</dbReference>
<dbReference type="EMBL" id="AY422072">
    <property type="protein sequence ID" value="AAR00228.1"/>
    <property type="molecule type" value="mRNA"/>
</dbReference>
<evidence type="ECO:0000256" key="2">
    <source>
        <dbReference type="ARBA" id="ARBA00023306"/>
    </source>
</evidence>
<feature type="domain" description="PH" evidence="3">
    <location>
        <begin position="841"/>
        <end position="965"/>
    </location>
</feature>
<dbReference type="PANTHER" id="PTHR36100">
    <property type="entry name" value="BUD SITE SELECTION PROTEIN 4"/>
    <property type="match status" value="1"/>
</dbReference>
<dbReference type="CDD" id="cd13278">
    <property type="entry name" value="PH_Bud4"/>
    <property type="match status" value="1"/>
</dbReference>
<dbReference type="GO" id="GO:0051301">
    <property type="term" value="P:cell division"/>
    <property type="evidence" value="ECO:0007669"/>
    <property type="project" value="UniProtKB-KW"/>
</dbReference>
<reference evidence="4" key="1">
    <citation type="journal article" date="2008" name="Mol. Microbiol.">
        <title>Pneumocystis PCINT1, a molecule with integrin-like features that mediates organism adhesion to fibronectin.</title>
        <authorList>
            <person name="Kottom T.J."/>
            <person name="Kennedy C.C."/>
            <person name="Limper A.H."/>
        </authorList>
    </citation>
    <scope>NUCLEOTIDE SEQUENCE</scope>
</reference>
<dbReference type="VEuPathDB" id="FungiDB:T552_01185"/>
<name>Q6TGC5_PNECA</name>
<organism evidence="4">
    <name type="scientific">Pneumocystis carinii</name>
    <dbReference type="NCBI Taxonomy" id="4754"/>
    <lineage>
        <taxon>Eukaryota</taxon>
        <taxon>Fungi</taxon>
        <taxon>Dikarya</taxon>
        <taxon>Ascomycota</taxon>
        <taxon>Taphrinomycotina</taxon>
        <taxon>Pneumocystomycetes</taxon>
        <taxon>Pneumocystaceae</taxon>
        <taxon>Pneumocystis</taxon>
    </lineage>
</organism>
<dbReference type="GO" id="GO:0005525">
    <property type="term" value="F:GTP binding"/>
    <property type="evidence" value="ECO:0007669"/>
    <property type="project" value="TreeGrafter"/>
</dbReference>
<keyword evidence="2" id="KW-0131">Cell cycle</keyword>
<dbReference type="InterPro" id="IPR001849">
    <property type="entry name" value="PH_domain"/>
</dbReference>
<dbReference type="Pfam" id="PF00169">
    <property type="entry name" value="PH"/>
    <property type="match status" value="1"/>
</dbReference>
<keyword evidence="1" id="KW-0132">Cell division</keyword>